<dbReference type="GO" id="GO:0006890">
    <property type="term" value="P:retrograde vesicle-mediated transport, Golgi to endoplasmic reticulum"/>
    <property type="evidence" value="ECO:0007669"/>
    <property type="project" value="InterPro"/>
</dbReference>
<dbReference type="Gene3D" id="1.20.58.70">
    <property type="match status" value="1"/>
</dbReference>
<keyword evidence="15" id="KW-1185">Reference proteome</keyword>
<dbReference type="Proteomes" id="UP000053259">
    <property type="component" value="Unassembled WGS sequence"/>
</dbReference>
<accession>A0A0D2A5F6</accession>
<dbReference type="STRING" id="253628.A0A0D2A5F6"/>
<dbReference type="InterPro" id="IPR056173">
    <property type="entry name" value="Sec20_C"/>
</dbReference>
<evidence type="ECO:0000256" key="7">
    <source>
        <dbReference type="ARBA" id="ARBA00023054"/>
    </source>
</evidence>
<evidence type="ECO:0000256" key="2">
    <source>
        <dbReference type="ARBA" id="ARBA00022448"/>
    </source>
</evidence>
<evidence type="ECO:0000256" key="11">
    <source>
        <dbReference type="SAM" id="MobiDB-lite"/>
    </source>
</evidence>
<name>A0A0D2A5F6_9PEZI</name>
<evidence type="ECO:0000256" key="1">
    <source>
        <dbReference type="ARBA" id="ARBA00004163"/>
    </source>
</evidence>
<dbReference type="SUPFAM" id="SSF47661">
    <property type="entry name" value="t-snare proteins"/>
    <property type="match status" value="1"/>
</dbReference>
<dbReference type="InterPro" id="IPR010989">
    <property type="entry name" value="SNARE"/>
</dbReference>
<sequence length="436" mass="48873">MHIAHSTTPMSSSQHVAAISRRLDALTEAYKQILQSIHRIPRTPDPDELEKLTSTIRDSLNDLSEDLEVLNVSLEDVGGARADSEESRQKLRLLVQAQRLAEDIKNARQTFRRTQIYMKKAEDTARRKEREDRLRQLRKLPNAAETPQEGECPSTTTTTPSTSQVLPPRRKKDDRYVQENDALVNASSDVLTALRQTHALMATELERSQFAQEILDSSTRELEQLNESYTDLDTMLKTSKGLVTQLMKSNKSDTWYLLTARTFLLVVLAWLVWRRLLWGPTWWFLWLPLKIMYMTLATILSAFGLGRRLPDNSMVSRSSLRVMPSASQGPPVVLNGRQAPYIKVGRGGGASPPKDPSEEGSLSQKIGKMVENAEKVVRGDGSELVDSDEPRNPKKRVMDASEEGLGAGDIIDSLDSREEEGPSPNAVGGEEIRDEL</sequence>
<dbReference type="Pfam" id="PF03908">
    <property type="entry name" value="Sec20"/>
    <property type="match status" value="1"/>
</dbReference>
<dbReference type="RefSeq" id="XP_016211644.1">
    <property type="nucleotide sequence ID" value="XM_016360658.1"/>
</dbReference>
<evidence type="ECO:0000256" key="8">
    <source>
        <dbReference type="ARBA" id="ARBA00023136"/>
    </source>
</evidence>
<gene>
    <name evidence="14" type="ORF">PV09_06947</name>
</gene>
<reference evidence="14 15" key="1">
    <citation type="submission" date="2015-01" db="EMBL/GenBank/DDBJ databases">
        <title>The Genome Sequence of Ochroconis gallopava CBS43764.</title>
        <authorList>
            <consortium name="The Broad Institute Genomics Platform"/>
            <person name="Cuomo C."/>
            <person name="de Hoog S."/>
            <person name="Gorbushina A."/>
            <person name="Stielow B."/>
            <person name="Teixiera M."/>
            <person name="Abouelleil A."/>
            <person name="Chapman S.B."/>
            <person name="Priest M."/>
            <person name="Young S.K."/>
            <person name="Wortman J."/>
            <person name="Nusbaum C."/>
            <person name="Birren B."/>
        </authorList>
    </citation>
    <scope>NUCLEOTIDE SEQUENCE [LARGE SCALE GENOMIC DNA]</scope>
    <source>
        <strain evidence="14 15">CBS 43764</strain>
    </source>
</reference>
<feature type="region of interest" description="Disordered" evidence="11">
    <location>
        <begin position="122"/>
        <end position="174"/>
    </location>
</feature>
<evidence type="ECO:0000313" key="15">
    <source>
        <dbReference type="Proteomes" id="UP000053259"/>
    </source>
</evidence>
<feature type="region of interest" description="Disordered" evidence="11">
    <location>
        <begin position="344"/>
        <end position="363"/>
    </location>
</feature>
<keyword evidence="7 10" id="KW-0175">Coiled coil</keyword>
<dbReference type="InParanoid" id="A0A0D2A5F6"/>
<evidence type="ECO:0000256" key="10">
    <source>
        <dbReference type="SAM" id="Coils"/>
    </source>
</evidence>
<evidence type="ECO:0000256" key="12">
    <source>
        <dbReference type="SAM" id="Phobius"/>
    </source>
</evidence>
<feature type="transmembrane region" description="Helical" evidence="12">
    <location>
        <begin position="255"/>
        <end position="273"/>
    </location>
</feature>
<keyword evidence="2" id="KW-0813">Transport</keyword>
<protein>
    <recommendedName>
        <fullName evidence="13">Sec20 C-terminal domain-containing protein</fullName>
    </recommendedName>
</protein>
<comment type="similarity">
    <text evidence="9">Belongs to the SEC20 family.</text>
</comment>
<feature type="coiled-coil region" evidence="10">
    <location>
        <begin position="208"/>
        <end position="235"/>
    </location>
</feature>
<evidence type="ECO:0000259" key="13">
    <source>
        <dbReference type="Pfam" id="PF03908"/>
    </source>
</evidence>
<dbReference type="EMBL" id="KN847553">
    <property type="protein sequence ID" value="KIW01775.1"/>
    <property type="molecule type" value="Genomic_DNA"/>
</dbReference>
<evidence type="ECO:0000256" key="9">
    <source>
        <dbReference type="ARBA" id="ARBA00037934"/>
    </source>
</evidence>
<comment type="subcellular location">
    <subcellularLocation>
        <location evidence="1">Endoplasmic reticulum membrane</location>
        <topology evidence="1">Single-pass type IV membrane protein</topology>
    </subcellularLocation>
</comment>
<dbReference type="AlphaFoldDB" id="A0A0D2A5F6"/>
<evidence type="ECO:0000313" key="14">
    <source>
        <dbReference type="EMBL" id="KIW01775.1"/>
    </source>
</evidence>
<keyword evidence="6 12" id="KW-1133">Transmembrane helix</keyword>
<dbReference type="GeneID" id="27314920"/>
<feature type="compositionally biased region" description="Basic and acidic residues" evidence="11">
    <location>
        <begin position="122"/>
        <end position="135"/>
    </location>
</feature>
<feature type="non-terminal residue" evidence="14">
    <location>
        <position position="1"/>
    </location>
</feature>
<dbReference type="InterPro" id="IPR005606">
    <property type="entry name" value="Sec20"/>
</dbReference>
<organism evidence="14 15">
    <name type="scientific">Verruconis gallopava</name>
    <dbReference type="NCBI Taxonomy" id="253628"/>
    <lineage>
        <taxon>Eukaryota</taxon>
        <taxon>Fungi</taxon>
        <taxon>Dikarya</taxon>
        <taxon>Ascomycota</taxon>
        <taxon>Pezizomycotina</taxon>
        <taxon>Dothideomycetes</taxon>
        <taxon>Pleosporomycetidae</taxon>
        <taxon>Venturiales</taxon>
        <taxon>Sympoventuriaceae</taxon>
        <taxon>Verruconis</taxon>
    </lineage>
</organism>
<feature type="domain" description="Sec20 C-terminal" evidence="13">
    <location>
        <begin position="187"/>
        <end position="276"/>
    </location>
</feature>
<feature type="region of interest" description="Disordered" evidence="11">
    <location>
        <begin position="375"/>
        <end position="436"/>
    </location>
</feature>
<feature type="compositionally biased region" description="Basic and acidic residues" evidence="11">
    <location>
        <begin position="388"/>
        <end position="399"/>
    </location>
</feature>
<evidence type="ECO:0000256" key="3">
    <source>
        <dbReference type="ARBA" id="ARBA00022692"/>
    </source>
</evidence>
<keyword evidence="4" id="KW-0256">Endoplasmic reticulum</keyword>
<proteinExistence type="inferred from homology"/>
<keyword evidence="5" id="KW-0931">ER-Golgi transport</keyword>
<dbReference type="PANTHER" id="PTHR12825:SF0">
    <property type="entry name" value="VESICLE TRANSPORT PROTEIN SEC20"/>
    <property type="match status" value="1"/>
</dbReference>
<evidence type="ECO:0000256" key="6">
    <source>
        <dbReference type="ARBA" id="ARBA00022989"/>
    </source>
</evidence>
<dbReference type="PANTHER" id="PTHR12825">
    <property type="entry name" value="BNIP1-RELATED"/>
    <property type="match status" value="1"/>
</dbReference>
<feature type="compositionally biased region" description="Low complexity" evidence="11">
    <location>
        <begin position="153"/>
        <end position="163"/>
    </location>
</feature>
<keyword evidence="3 12" id="KW-0812">Transmembrane</keyword>
<evidence type="ECO:0000256" key="5">
    <source>
        <dbReference type="ARBA" id="ARBA00022892"/>
    </source>
</evidence>
<dbReference type="GO" id="GO:0005484">
    <property type="term" value="F:SNAP receptor activity"/>
    <property type="evidence" value="ECO:0007669"/>
    <property type="project" value="InterPro"/>
</dbReference>
<evidence type="ECO:0000256" key="4">
    <source>
        <dbReference type="ARBA" id="ARBA00022824"/>
    </source>
</evidence>
<dbReference type="GO" id="GO:0031201">
    <property type="term" value="C:SNARE complex"/>
    <property type="evidence" value="ECO:0007669"/>
    <property type="project" value="TreeGrafter"/>
</dbReference>
<feature type="transmembrane region" description="Helical" evidence="12">
    <location>
        <begin position="285"/>
        <end position="305"/>
    </location>
</feature>
<dbReference type="HOGENOM" id="CLU_038503_1_0_1"/>
<dbReference type="VEuPathDB" id="FungiDB:PV09_06947"/>
<keyword evidence="8 12" id="KW-0472">Membrane</keyword>
<dbReference type="GO" id="GO:0005789">
    <property type="term" value="C:endoplasmic reticulum membrane"/>
    <property type="evidence" value="ECO:0007669"/>
    <property type="project" value="UniProtKB-SubCell"/>
</dbReference>
<dbReference type="OrthoDB" id="46868at2759"/>